<accession>A0A9P3U1W2</accession>
<dbReference type="InterPro" id="IPR035089">
    <property type="entry name" value="Phage_sheath_subtilisin"/>
</dbReference>
<dbReference type="Pfam" id="PF04984">
    <property type="entry name" value="Phage_sheath_1"/>
    <property type="match status" value="1"/>
</dbReference>
<dbReference type="RefSeq" id="WP_009894567.1">
    <property type="nucleotide sequence ID" value="NZ_BIMY01000032.1"/>
</dbReference>
<reference evidence="5 6" key="2">
    <citation type="submission" date="2019-02" db="EMBL/GenBank/DDBJ databases">
        <authorList>
            <consortium name="Pathogen Informatics"/>
        </authorList>
    </citation>
    <scope>NUCLEOTIDE SEQUENCE [LARGE SCALE GENOMIC DNA]</scope>
    <source>
        <strain evidence="6">clo34</strain>
        <strain evidence="5">Clo34</strain>
    </source>
</reference>
<evidence type="ECO:0000259" key="2">
    <source>
        <dbReference type="Pfam" id="PF04984"/>
    </source>
</evidence>
<feature type="domain" description="Tail sheath protein subtilisin-like" evidence="2">
    <location>
        <begin position="80"/>
        <end position="222"/>
    </location>
</feature>
<gene>
    <name evidence="4" type="ORF">KRQ00_003579</name>
    <name evidence="5" type="ORF">SAMEA1402399_03840</name>
</gene>
<comment type="similarity">
    <text evidence="1">Belongs to the myoviridae tail sheath protein family.</text>
</comment>
<reference evidence="4" key="3">
    <citation type="submission" date="2021-06" db="EMBL/GenBank/DDBJ databases">
        <authorList>
            <consortium name="NCBI Pathogen Detection Project"/>
        </authorList>
    </citation>
    <scope>NUCLEOTIDE SEQUENCE</scope>
    <source>
        <strain evidence="4">Clostridioides</strain>
    </source>
</reference>
<dbReference type="Gene3D" id="3.30.1370.220">
    <property type="match status" value="1"/>
</dbReference>
<evidence type="ECO:0000313" key="6">
    <source>
        <dbReference type="Proteomes" id="UP000411588"/>
    </source>
</evidence>
<sequence length="351" mass="39599">MGLPEINISFIQAGKTFVKRSGGIVALILKDTKNIGLVEIKEIEDIPENYSPTNLDYIKMAMKGNVYPPNKVLVYTLDTDESIDDALDFLETCEFNYLCMPDETEQDLPKIKTWIKKMREDNKIKVKAITASNSADYEGIINFTATDIEVEGKKYTSNEFLPRIAGFIAGTPSTQSVTYAEIPEVTNIPKLTRAEANTRINNGELILIKESGAIVIARGVTSFTTITDSKGDIFKKIKLVDTLDQIHNDIKKIIVKNYIGKTQNTYDNKCLLIVAIQLYLQELEKDGLIDEGSTVEINLDAQRAWLKKQNIDISNMEEQQIKEYNTDTLVFLKARIKLIDAMEDVYLDISM</sequence>
<reference evidence="4" key="1">
    <citation type="journal article" date="2018" name="Genome Biol.">
        <title>SKESA: strategic k-mer extension for scrupulous assemblies.</title>
        <authorList>
            <person name="Souvorov A."/>
            <person name="Agarwala R."/>
            <person name="Lipman D.J."/>
        </authorList>
    </citation>
    <scope>NUCLEOTIDE SEQUENCE</scope>
    <source>
        <strain evidence="4">Clostridioides</strain>
    </source>
</reference>
<evidence type="ECO:0000313" key="5">
    <source>
        <dbReference type="EMBL" id="VFD36106.1"/>
    </source>
</evidence>
<dbReference type="Gene3D" id="3.40.50.11790">
    <property type="match status" value="1"/>
</dbReference>
<proteinExistence type="inferred from homology"/>
<dbReference type="Proteomes" id="UP000879542">
    <property type="component" value="Unassembled WGS sequence"/>
</dbReference>
<comment type="caution">
    <text evidence="4">The sequence shown here is derived from an EMBL/GenBank/DDBJ whole genome shotgun (WGS) entry which is preliminary data.</text>
</comment>
<dbReference type="InterPro" id="IPR020287">
    <property type="entry name" value="Tail_sheath_C"/>
</dbReference>
<evidence type="ECO:0000313" key="4">
    <source>
        <dbReference type="EMBL" id="HBH2621770.1"/>
    </source>
</evidence>
<evidence type="ECO:0000313" key="7">
    <source>
        <dbReference type="Proteomes" id="UP000879542"/>
    </source>
</evidence>
<name>A0A9P3U1W2_CLODI</name>
<dbReference type="EMBL" id="DAEQIJ010000026">
    <property type="protein sequence ID" value="HBH2621770.1"/>
    <property type="molecule type" value="Genomic_DNA"/>
</dbReference>
<evidence type="ECO:0000259" key="3">
    <source>
        <dbReference type="Pfam" id="PF17482"/>
    </source>
</evidence>
<protein>
    <submittedName>
        <fullName evidence="4">Phage tail sheath subtilisin-like domain-containing protein</fullName>
    </submittedName>
    <submittedName>
        <fullName evidence="5">XkdK-like protein</fullName>
    </submittedName>
</protein>
<dbReference type="EMBL" id="CAADAN010000021">
    <property type="protein sequence ID" value="VFD36106.1"/>
    <property type="molecule type" value="Genomic_DNA"/>
</dbReference>
<dbReference type="AlphaFoldDB" id="A0A9P3U1W2"/>
<feature type="domain" description="Tail sheath protein C-terminal" evidence="3">
    <location>
        <begin position="230"/>
        <end position="350"/>
    </location>
</feature>
<organism evidence="4 7">
    <name type="scientific">Clostridioides difficile</name>
    <name type="common">Peptoclostridium difficile</name>
    <dbReference type="NCBI Taxonomy" id="1496"/>
    <lineage>
        <taxon>Bacteria</taxon>
        <taxon>Bacillati</taxon>
        <taxon>Bacillota</taxon>
        <taxon>Clostridia</taxon>
        <taxon>Peptostreptococcales</taxon>
        <taxon>Peptostreptococcaceae</taxon>
        <taxon>Clostridioides</taxon>
    </lineage>
</organism>
<evidence type="ECO:0000256" key="1">
    <source>
        <dbReference type="ARBA" id="ARBA00008005"/>
    </source>
</evidence>
<dbReference type="Proteomes" id="UP000411588">
    <property type="component" value="Unassembled WGS sequence"/>
</dbReference>
<dbReference type="Pfam" id="PF17482">
    <property type="entry name" value="Phage_sheath_1C"/>
    <property type="match status" value="1"/>
</dbReference>